<reference evidence="6" key="1">
    <citation type="submission" date="2020-05" db="EMBL/GenBank/DDBJ databases">
        <authorList>
            <person name="Chiriac C."/>
            <person name="Salcher M."/>
            <person name="Ghai R."/>
            <person name="Kavagutti S V."/>
        </authorList>
    </citation>
    <scope>NUCLEOTIDE SEQUENCE</scope>
</reference>
<dbReference type="PANTHER" id="PTHR43776">
    <property type="entry name" value="TRANSPORT ATP-BINDING PROTEIN"/>
    <property type="match status" value="1"/>
</dbReference>
<dbReference type="EMBL" id="CAESAF010000016">
    <property type="protein sequence ID" value="CAB4332483.1"/>
    <property type="molecule type" value="Genomic_DNA"/>
</dbReference>
<dbReference type="AlphaFoldDB" id="A0A6J5YXW8"/>
<dbReference type="InterPro" id="IPR003593">
    <property type="entry name" value="AAA+_ATPase"/>
</dbReference>
<dbReference type="InterPro" id="IPR050319">
    <property type="entry name" value="ABC_transp_ATP-bind"/>
</dbReference>
<dbReference type="Gene3D" id="3.40.50.300">
    <property type="entry name" value="P-loop containing nucleotide triphosphate hydrolases"/>
    <property type="match status" value="1"/>
</dbReference>
<comment type="similarity">
    <text evidence="1">Belongs to the ABC transporter superfamily.</text>
</comment>
<evidence type="ECO:0000256" key="4">
    <source>
        <dbReference type="ARBA" id="ARBA00022840"/>
    </source>
</evidence>
<evidence type="ECO:0000256" key="2">
    <source>
        <dbReference type="ARBA" id="ARBA00022448"/>
    </source>
</evidence>
<sequence>MATETGSVANLSAVSRIFKGKTGTVHALDNVSFDLKAGKTLALVGESGSGKTTAARVLLGLDQPNSGSISVLGRNLESLKYEELRLLRREIQVVQQDPFSQLNRRHSVERIISSPMIAFNIGDKQSRREQVIELLKAVGLEKEHLNRRPHELSGGQCQRVAIARALAVNPKIVVLDEAVSALDVSVRAQVLNLLREIQSSRGLTYLFITHDLGVAHYMADEIAVMFRGRIVERGDRDDIFKNSRHHYTTGLLSSVPLASPTTEKRVSQQVQSLPSPVAEDSCNYRSRCAIGLSRDDCKSVPLQITQGTDTHSWLCHSPIER</sequence>
<protein>
    <submittedName>
        <fullName evidence="6">Unannotated protein</fullName>
    </submittedName>
</protein>
<accession>A0A6J5YXW8</accession>
<evidence type="ECO:0000256" key="3">
    <source>
        <dbReference type="ARBA" id="ARBA00022741"/>
    </source>
</evidence>
<feature type="domain" description="ABC transporter" evidence="5">
    <location>
        <begin position="9"/>
        <end position="252"/>
    </location>
</feature>
<keyword evidence="4" id="KW-0067">ATP-binding</keyword>
<dbReference type="PROSITE" id="PS50893">
    <property type="entry name" value="ABC_TRANSPORTER_2"/>
    <property type="match status" value="1"/>
</dbReference>
<dbReference type="InterPro" id="IPR027417">
    <property type="entry name" value="P-loop_NTPase"/>
</dbReference>
<dbReference type="Pfam" id="PF00005">
    <property type="entry name" value="ABC_tran"/>
    <property type="match status" value="1"/>
</dbReference>
<dbReference type="Pfam" id="PF08352">
    <property type="entry name" value="oligo_HPY"/>
    <property type="match status" value="1"/>
</dbReference>
<dbReference type="NCBIfam" id="TIGR01727">
    <property type="entry name" value="oligo_HPY"/>
    <property type="match status" value="1"/>
</dbReference>
<name>A0A6J5YXW8_9ZZZZ</name>
<dbReference type="GO" id="GO:0015833">
    <property type="term" value="P:peptide transport"/>
    <property type="evidence" value="ECO:0007669"/>
    <property type="project" value="InterPro"/>
</dbReference>
<dbReference type="PANTHER" id="PTHR43776:SF7">
    <property type="entry name" value="D,D-DIPEPTIDE TRANSPORT ATP-BINDING PROTEIN DDPF-RELATED"/>
    <property type="match status" value="1"/>
</dbReference>
<dbReference type="GO" id="GO:0005524">
    <property type="term" value="F:ATP binding"/>
    <property type="evidence" value="ECO:0007669"/>
    <property type="project" value="UniProtKB-KW"/>
</dbReference>
<evidence type="ECO:0000259" key="5">
    <source>
        <dbReference type="PROSITE" id="PS50893"/>
    </source>
</evidence>
<dbReference type="InterPro" id="IPR013563">
    <property type="entry name" value="Oligopep_ABC_C"/>
</dbReference>
<dbReference type="GO" id="GO:0016887">
    <property type="term" value="F:ATP hydrolysis activity"/>
    <property type="evidence" value="ECO:0007669"/>
    <property type="project" value="InterPro"/>
</dbReference>
<organism evidence="6">
    <name type="scientific">freshwater metagenome</name>
    <dbReference type="NCBI Taxonomy" id="449393"/>
    <lineage>
        <taxon>unclassified sequences</taxon>
        <taxon>metagenomes</taxon>
        <taxon>ecological metagenomes</taxon>
    </lineage>
</organism>
<keyword evidence="2" id="KW-0813">Transport</keyword>
<dbReference type="SMART" id="SM00382">
    <property type="entry name" value="AAA"/>
    <property type="match status" value="1"/>
</dbReference>
<gene>
    <name evidence="6" type="ORF">UFOPK3574_00294</name>
</gene>
<evidence type="ECO:0000256" key="1">
    <source>
        <dbReference type="ARBA" id="ARBA00005417"/>
    </source>
</evidence>
<dbReference type="InterPro" id="IPR003439">
    <property type="entry name" value="ABC_transporter-like_ATP-bd"/>
</dbReference>
<proteinExistence type="inferred from homology"/>
<dbReference type="CDD" id="cd03257">
    <property type="entry name" value="ABC_NikE_OppD_transporters"/>
    <property type="match status" value="1"/>
</dbReference>
<dbReference type="GO" id="GO:0055085">
    <property type="term" value="P:transmembrane transport"/>
    <property type="evidence" value="ECO:0007669"/>
    <property type="project" value="UniProtKB-ARBA"/>
</dbReference>
<evidence type="ECO:0000313" key="6">
    <source>
        <dbReference type="EMBL" id="CAB4332483.1"/>
    </source>
</evidence>
<dbReference type="InterPro" id="IPR017871">
    <property type="entry name" value="ABC_transporter-like_CS"/>
</dbReference>
<dbReference type="SUPFAM" id="SSF52540">
    <property type="entry name" value="P-loop containing nucleoside triphosphate hydrolases"/>
    <property type="match status" value="1"/>
</dbReference>
<dbReference type="PROSITE" id="PS00211">
    <property type="entry name" value="ABC_TRANSPORTER_1"/>
    <property type="match status" value="1"/>
</dbReference>
<keyword evidence="3" id="KW-0547">Nucleotide-binding</keyword>